<dbReference type="GO" id="GO:0004089">
    <property type="term" value="F:carbonate dehydratase activity"/>
    <property type="evidence" value="ECO:0007669"/>
    <property type="project" value="InterPro"/>
</dbReference>
<dbReference type="Gene3D" id="3.10.200.10">
    <property type="entry name" value="Alpha carbonic anhydrase"/>
    <property type="match status" value="1"/>
</dbReference>
<feature type="chain" id="PRO_5032715889" description="Alpha-carbonic anhydrase domain-containing protein" evidence="1">
    <location>
        <begin position="27"/>
        <end position="262"/>
    </location>
</feature>
<dbReference type="PANTHER" id="PTHR18952">
    <property type="entry name" value="CARBONIC ANHYDRASE"/>
    <property type="match status" value="1"/>
</dbReference>
<dbReference type="OrthoDB" id="429145at2759"/>
<evidence type="ECO:0000313" key="4">
    <source>
        <dbReference type="Proteomes" id="UP000652761"/>
    </source>
</evidence>
<evidence type="ECO:0000256" key="1">
    <source>
        <dbReference type="SAM" id="SignalP"/>
    </source>
</evidence>
<dbReference type="InterPro" id="IPR041891">
    <property type="entry name" value="Alpha_CA_prokaryot-like"/>
</dbReference>
<dbReference type="CDD" id="cd03124">
    <property type="entry name" value="alpha_CA_prokaryotic_like"/>
    <property type="match status" value="1"/>
</dbReference>
<organism evidence="3 4">
    <name type="scientific">Colocasia esculenta</name>
    <name type="common">Wild taro</name>
    <name type="synonym">Arum esculentum</name>
    <dbReference type="NCBI Taxonomy" id="4460"/>
    <lineage>
        <taxon>Eukaryota</taxon>
        <taxon>Viridiplantae</taxon>
        <taxon>Streptophyta</taxon>
        <taxon>Embryophyta</taxon>
        <taxon>Tracheophyta</taxon>
        <taxon>Spermatophyta</taxon>
        <taxon>Magnoliopsida</taxon>
        <taxon>Liliopsida</taxon>
        <taxon>Araceae</taxon>
        <taxon>Aroideae</taxon>
        <taxon>Colocasieae</taxon>
        <taxon>Colocasia</taxon>
    </lineage>
</organism>
<accession>A0A843WR19</accession>
<dbReference type="Pfam" id="PF00194">
    <property type="entry name" value="Carb_anhydrase"/>
    <property type="match status" value="1"/>
</dbReference>
<dbReference type="InterPro" id="IPR001148">
    <property type="entry name" value="CA_dom"/>
</dbReference>
<proteinExistence type="predicted"/>
<evidence type="ECO:0000313" key="3">
    <source>
        <dbReference type="EMBL" id="MQM08978.1"/>
    </source>
</evidence>
<gene>
    <name evidence="3" type="ORF">Taro_041835</name>
</gene>
<protein>
    <recommendedName>
        <fullName evidence="2">Alpha-carbonic anhydrase domain-containing protein</fullName>
    </recommendedName>
</protein>
<dbReference type="PROSITE" id="PS51144">
    <property type="entry name" value="ALPHA_CA_2"/>
    <property type="match status" value="1"/>
</dbReference>
<reference evidence="3" key="1">
    <citation type="submission" date="2017-07" db="EMBL/GenBank/DDBJ databases">
        <title>Taro Niue Genome Assembly and Annotation.</title>
        <authorList>
            <person name="Atibalentja N."/>
            <person name="Keating K."/>
            <person name="Fields C.J."/>
        </authorList>
    </citation>
    <scope>NUCLEOTIDE SEQUENCE</scope>
    <source>
        <strain evidence="3">Niue_2</strain>
        <tissue evidence="3">Leaf</tissue>
    </source>
</reference>
<dbReference type="EMBL" id="NMUH01004255">
    <property type="protein sequence ID" value="MQM08978.1"/>
    <property type="molecule type" value="Genomic_DNA"/>
</dbReference>
<feature type="signal peptide" evidence="1">
    <location>
        <begin position="1"/>
        <end position="26"/>
    </location>
</feature>
<keyword evidence="1" id="KW-0732">Signal</keyword>
<comment type="caution">
    <text evidence="3">The sequence shown here is derived from an EMBL/GenBank/DDBJ whole genome shotgun (WGS) entry which is preliminary data.</text>
</comment>
<evidence type="ECO:0000259" key="2">
    <source>
        <dbReference type="PROSITE" id="PS51144"/>
    </source>
</evidence>
<dbReference type="SUPFAM" id="SSF51069">
    <property type="entry name" value="Carbonic anhydrase"/>
    <property type="match status" value="1"/>
</dbReference>
<dbReference type="PANTHER" id="PTHR18952:SF208">
    <property type="entry name" value="CARBONIC ANHYDRASE XA-RELATED"/>
    <property type="match status" value="1"/>
</dbReference>
<dbReference type="Proteomes" id="UP000652761">
    <property type="component" value="Unassembled WGS sequence"/>
</dbReference>
<dbReference type="InterPro" id="IPR036398">
    <property type="entry name" value="CA_dom_sf"/>
</dbReference>
<feature type="domain" description="Alpha-carbonic anhydrase" evidence="2">
    <location>
        <begin position="47"/>
        <end position="262"/>
    </location>
</feature>
<name>A0A843WR19_COLES</name>
<dbReference type="InterPro" id="IPR023561">
    <property type="entry name" value="Carbonic_anhydrase_a-class"/>
</dbReference>
<dbReference type="GO" id="GO:0008270">
    <property type="term" value="F:zinc ion binding"/>
    <property type="evidence" value="ECO:0007669"/>
    <property type="project" value="InterPro"/>
</dbReference>
<sequence>MKSPGAPIFFFFALLLLSLFQTPADANGLSGPELVTSHIPSVADDESEYNYEEGSGKGPEDWWHLKPEWNVCKFGKRQSPIDLTEPICIDIPLGILQTFHWPSPAILRNRGHDIMLGWQYGAGLLHIDDVTYELKQCHWHSPAEHEINGRRPALEMHMVHQSAENKIAVIGILYEHGPPDPFLAQLEEPLKRIAYGEKNVSVGNMYPSNLEVLSRYYRYEGSLTTPPCTEGVVWTVFRRVLTASQQQVELLKAAVEEVYMEP</sequence>
<dbReference type="AlphaFoldDB" id="A0A843WR19"/>
<dbReference type="GO" id="GO:0006730">
    <property type="term" value="P:one-carbon metabolic process"/>
    <property type="evidence" value="ECO:0007669"/>
    <property type="project" value="TreeGrafter"/>
</dbReference>
<keyword evidence="4" id="KW-1185">Reference proteome</keyword>
<dbReference type="SMART" id="SM01057">
    <property type="entry name" value="Carb_anhydrase"/>
    <property type="match status" value="1"/>
</dbReference>